<dbReference type="Pfam" id="PF06530">
    <property type="entry name" value="Phage_antitermQ"/>
    <property type="match status" value="1"/>
</dbReference>
<name>A0AAW4C1Z1_PSEPU</name>
<evidence type="ECO:0000256" key="2">
    <source>
        <dbReference type="ARBA" id="ARBA00023015"/>
    </source>
</evidence>
<dbReference type="Proteomes" id="UP000639504">
    <property type="component" value="Unassembled WGS sequence"/>
</dbReference>
<gene>
    <name evidence="5" type="ORF">IR015_25330</name>
</gene>
<accession>A0AAW4C1Z1</accession>
<dbReference type="InterPro" id="IPR010534">
    <property type="entry name" value="Phage_933W_GpQ"/>
</dbReference>
<comment type="similarity">
    <text evidence="1">Belongs to the phage antitermination Q type 1 family.</text>
</comment>
<dbReference type="GO" id="GO:0003677">
    <property type="term" value="F:DNA binding"/>
    <property type="evidence" value="ECO:0007669"/>
    <property type="project" value="UniProtKB-KW"/>
</dbReference>
<evidence type="ECO:0000256" key="1">
    <source>
        <dbReference type="ARBA" id="ARBA00010234"/>
    </source>
</evidence>
<keyword evidence="2" id="KW-0805">Transcription regulation</keyword>
<evidence type="ECO:0000256" key="4">
    <source>
        <dbReference type="ARBA" id="ARBA00023163"/>
    </source>
</evidence>
<keyword evidence="3" id="KW-0238">DNA-binding</keyword>
<protein>
    <submittedName>
        <fullName evidence="5">Antitermination protein Q</fullName>
    </submittedName>
</protein>
<evidence type="ECO:0000256" key="3">
    <source>
        <dbReference type="ARBA" id="ARBA00023125"/>
    </source>
</evidence>
<evidence type="ECO:0000313" key="6">
    <source>
        <dbReference type="Proteomes" id="UP000639504"/>
    </source>
</evidence>
<dbReference type="EMBL" id="JADLKB010000049">
    <property type="protein sequence ID" value="MBF8738730.1"/>
    <property type="molecule type" value="Genomic_DNA"/>
</dbReference>
<dbReference type="RefSeq" id="WP_196183666.1">
    <property type="nucleotide sequence ID" value="NZ_JADLJW010000041.1"/>
</dbReference>
<dbReference type="GO" id="GO:0060567">
    <property type="term" value="P:negative regulation of termination of DNA-templated transcription"/>
    <property type="evidence" value="ECO:0007669"/>
    <property type="project" value="InterPro"/>
</dbReference>
<dbReference type="AlphaFoldDB" id="A0AAW4C1Z1"/>
<comment type="caution">
    <text evidence="5">The sequence shown here is derived from an EMBL/GenBank/DDBJ whole genome shotgun (WGS) entry which is preliminary data.</text>
</comment>
<evidence type="ECO:0000313" key="5">
    <source>
        <dbReference type="EMBL" id="MBF8738730.1"/>
    </source>
</evidence>
<proteinExistence type="inferred from homology"/>
<reference evidence="5" key="1">
    <citation type="submission" date="2020-10" db="EMBL/GenBank/DDBJ databases">
        <title>Genome sequences of Pseudomonas isolates.</title>
        <authorList>
            <person name="Wessels L."/>
            <person name="Reich F."/>
            <person name="Hammerl J."/>
        </authorList>
    </citation>
    <scope>NUCLEOTIDE SEQUENCE</scope>
    <source>
        <strain evidence="5">20-MO00640-0</strain>
    </source>
</reference>
<organism evidence="5 6">
    <name type="scientific">Pseudomonas putida</name>
    <name type="common">Arthrobacter siderocapsulatus</name>
    <dbReference type="NCBI Taxonomy" id="303"/>
    <lineage>
        <taxon>Bacteria</taxon>
        <taxon>Pseudomonadati</taxon>
        <taxon>Pseudomonadota</taxon>
        <taxon>Gammaproteobacteria</taxon>
        <taxon>Pseudomonadales</taxon>
        <taxon>Pseudomonadaceae</taxon>
        <taxon>Pseudomonas</taxon>
    </lineage>
</organism>
<keyword evidence="4" id="KW-0804">Transcription</keyword>
<sequence length="129" mass="14376">MMIRKPAGRPLGDTEYLLEQWGWWRMDGAGVPTCVSPTLALMHQAVPQVSASRNYCITDDWALAIDSAVARLAHRDLQMGDIIWLYYGAKWPMLRVGKHFGLSEGKTRELARAAAAWIDCAVSVMRDAA</sequence>